<evidence type="ECO:0000256" key="1">
    <source>
        <dbReference type="SAM" id="Phobius"/>
    </source>
</evidence>
<protein>
    <submittedName>
        <fullName evidence="2">Uncharacterized protein</fullName>
    </submittedName>
</protein>
<keyword evidence="1" id="KW-0472">Membrane</keyword>
<keyword evidence="3" id="KW-1185">Reference proteome</keyword>
<dbReference type="RefSeq" id="WP_268612703.1">
    <property type="nucleotide sequence ID" value="NZ_CP113797.1"/>
</dbReference>
<feature type="transmembrane region" description="Helical" evidence="1">
    <location>
        <begin position="9"/>
        <end position="31"/>
    </location>
</feature>
<accession>A0A9E9C996</accession>
<organism evidence="2 3">
    <name type="scientific">Thermocoleostomius sinensis A174</name>
    <dbReference type="NCBI Taxonomy" id="2016057"/>
    <lineage>
        <taxon>Bacteria</taxon>
        <taxon>Bacillati</taxon>
        <taxon>Cyanobacteriota</taxon>
        <taxon>Cyanophyceae</taxon>
        <taxon>Oculatellales</taxon>
        <taxon>Oculatellaceae</taxon>
        <taxon>Thermocoleostomius</taxon>
    </lineage>
</organism>
<keyword evidence="1" id="KW-1133">Transmembrane helix</keyword>
<gene>
    <name evidence="2" type="ORF">OXH18_10405</name>
</gene>
<dbReference type="AlphaFoldDB" id="A0A9E9C996"/>
<sequence length="53" mass="5662">MFSRLDRRAAVLGLVGLLLLTAAFIAFIYVVSPLRKPTFQPNSANAGTLISGL</sequence>
<dbReference type="Proteomes" id="UP001163152">
    <property type="component" value="Chromosome"/>
</dbReference>
<reference evidence="2" key="1">
    <citation type="submission" date="2022-12" db="EMBL/GenBank/DDBJ databases">
        <title>Polyphasic identification of a Novel Hot-Spring Cyanobacterium Ocullathermofonsia sinensis gen nov. sp. nov. and Genomic Insights on its Adaptations to the Thermal Habitat.</title>
        <authorList>
            <person name="Daroch M."/>
            <person name="Tang J."/>
            <person name="Jiang Y."/>
        </authorList>
    </citation>
    <scope>NUCLEOTIDE SEQUENCE</scope>
    <source>
        <strain evidence="2">PKUAC-SCTA174</strain>
    </source>
</reference>
<evidence type="ECO:0000313" key="2">
    <source>
        <dbReference type="EMBL" id="WAL62374.1"/>
    </source>
</evidence>
<name>A0A9E9C996_9CYAN</name>
<keyword evidence="1" id="KW-0812">Transmembrane</keyword>
<dbReference type="KEGG" id="tsin:OXH18_10405"/>
<dbReference type="EMBL" id="CP113797">
    <property type="protein sequence ID" value="WAL62374.1"/>
    <property type="molecule type" value="Genomic_DNA"/>
</dbReference>
<evidence type="ECO:0000313" key="3">
    <source>
        <dbReference type="Proteomes" id="UP001163152"/>
    </source>
</evidence>
<proteinExistence type="predicted"/>